<proteinExistence type="predicted"/>
<dbReference type="GO" id="GO:0000725">
    <property type="term" value="P:recombinational repair"/>
    <property type="evidence" value="ECO:0007669"/>
    <property type="project" value="EnsemblFungi"/>
</dbReference>
<dbReference type="AlphaFoldDB" id="I2GV43"/>
<sequence>MSFRAVINNLENHNTWYRTLHVLSTISEELKFTITNEKIIITSLNSTDTSIYKITFLKNFFDEYEFSPHDIIFGETGLKIITDQRLKQIYTYSFKINGNHLTTIFRKPDGDVISKSSLIINNTTTCPESLVNRLLVHIDMESSIMKEYSPQFEPIQYDHIILDLKYKQDFLTVYGRKAESENALKKLQPKIVQIFIEVQEDLQNAIYKPETETSKRKRINPDEFTSDEEINFISCNQTLLRNFLENCNSHVTEQVKFELTPYKFIITAFTKAVYGKNNDILRNVINMSNQFNVSNLEGHCTFELGDASITTNNNMTTTKNGIKSRTFSLREFKNFLNIPLPSKNSINYQGTVNIWYCKNGDPIFMEMKKPNVVMQLIQLTESDLENVVPKSNVFDKASKREVLLPPPQPATVKRVPSFNDMPLIKSRKPSHEKNLFVPDDEYSQEEPPLFNNQHETDNNNNTVMASYKTTQEEGSVIGDSQLGMNASMSNTDLTININNQTTLANRSNTTIGWGVAPVSKVNDNSKEVDLGMERTRQKNMLKKERLLFLRGLKRQNEAKQREREKKAKRMEEENVNTNDNDNENGFGPTQDDTMKGLFD</sequence>
<dbReference type="GO" id="GO:0000076">
    <property type="term" value="P:DNA replication checkpoint signaling"/>
    <property type="evidence" value="ECO:0007669"/>
    <property type="project" value="TreeGrafter"/>
</dbReference>
<keyword evidence="3" id="KW-1185">Reference proteome</keyword>
<dbReference type="GO" id="GO:0031573">
    <property type="term" value="P:mitotic intra-S DNA damage checkpoint signaling"/>
    <property type="evidence" value="ECO:0007669"/>
    <property type="project" value="EnsemblFungi"/>
</dbReference>
<dbReference type="PANTHER" id="PTHR15237">
    <property type="entry name" value="DNA REPAIR PROTEIN RAD9"/>
    <property type="match status" value="1"/>
</dbReference>
<dbReference type="SUPFAM" id="SSF55979">
    <property type="entry name" value="DNA clamp"/>
    <property type="match status" value="1"/>
</dbReference>
<dbReference type="OrthoDB" id="3992718at2759"/>
<reference evidence="2 3" key="1">
    <citation type="journal article" date="2011" name="Proc. Natl. Acad. Sci. U.S.A.">
        <title>Evolutionary erosion of yeast sex chromosomes by mating-type switching accidents.</title>
        <authorList>
            <person name="Gordon J.L."/>
            <person name="Armisen D."/>
            <person name="Proux-Wera E."/>
            <person name="Oheigeartaigh S.S."/>
            <person name="Byrne K.P."/>
            <person name="Wolfe K.H."/>
        </authorList>
    </citation>
    <scope>NUCLEOTIDE SEQUENCE [LARGE SCALE GENOMIC DNA]</scope>
    <source>
        <strain evidence="3">ATCC 34711 / CBS 6284 / DSM 70876 / NBRC 10599 / NRRL Y-10934 / UCD 77-7</strain>
    </source>
</reference>
<dbReference type="GO" id="GO:0031571">
    <property type="term" value="P:mitotic G1 DNA damage checkpoint signaling"/>
    <property type="evidence" value="ECO:0007669"/>
    <property type="project" value="EnsemblFungi"/>
</dbReference>
<dbReference type="Proteomes" id="UP000002866">
    <property type="component" value="Chromosome 1"/>
</dbReference>
<dbReference type="GO" id="GO:0030295">
    <property type="term" value="F:protein kinase activator activity"/>
    <property type="evidence" value="ECO:0007669"/>
    <property type="project" value="EnsemblFungi"/>
</dbReference>
<gene>
    <name evidence="2" type="primary">TBLA0A01940</name>
    <name evidence="2" type="ORF">TBLA_0A01940</name>
</gene>
<evidence type="ECO:0000313" key="2">
    <source>
        <dbReference type="EMBL" id="CCH57995.1"/>
    </source>
</evidence>
<dbReference type="HOGENOM" id="CLU_490204_0_0_1"/>
<accession>I2GV43</accession>
<protein>
    <recommendedName>
        <fullName evidence="4">DNA damage checkpoint protein 1</fullName>
    </recommendedName>
</protein>
<dbReference type="GeneID" id="14493358"/>
<name>I2GV43_HENB6</name>
<dbReference type="InterPro" id="IPR007268">
    <property type="entry name" value="Rad9/Ddc1"/>
</dbReference>
<evidence type="ECO:0000256" key="1">
    <source>
        <dbReference type="SAM" id="MobiDB-lite"/>
    </source>
</evidence>
<dbReference type="InterPro" id="IPR046938">
    <property type="entry name" value="DNA_clamp_sf"/>
</dbReference>
<evidence type="ECO:0008006" key="4">
    <source>
        <dbReference type="Google" id="ProtNLM"/>
    </source>
</evidence>
<feature type="region of interest" description="Disordered" evidence="1">
    <location>
        <begin position="552"/>
        <end position="599"/>
    </location>
</feature>
<dbReference type="FunCoup" id="I2GV43">
    <property type="interactions" value="191"/>
</dbReference>
<evidence type="ECO:0000313" key="3">
    <source>
        <dbReference type="Proteomes" id="UP000002866"/>
    </source>
</evidence>
<dbReference type="KEGG" id="tbl:TBLA_0A01940"/>
<dbReference type="InterPro" id="IPR026217">
    <property type="entry name" value="Ddc1"/>
</dbReference>
<dbReference type="GO" id="GO:0030896">
    <property type="term" value="C:checkpoint clamp complex"/>
    <property type="evidence" value="ECO:0007669"/>
    <property type="project" value="EnsemblFungi"/>
</dbReference>
<organism evidence="2 3">
    <name type="scientific">Henningerozyma blattae (strain ATCC 34711 / CBS 6284 / DSM 70876 / NBRC 10599 / NRRL Y-10934 / UCD 77-7)</name>
    <name type="common">Yeast</name>
    <name type="synonym">Tetrapisispora blattae</name>
    <dbReference type="NCBI Taxonomy" id="1071380"/>
    <lineage>
        <taxon>Eukaryota</taxon>
        <taxon>Fungi</taxon>
        <taxon>Dikarya</taxon>
        <taxon>Ascomycota</taxon>
        <taxon>Saccharomycotina</taxon>
        <taxon>Saccharomycetes</taxon>
        <taxon>Saccharomycetales</taxon>
        <taxon>Saccharomycetaceae</taxon>
        <taxon>Henningerozyma</taxon>
    </lineage>
</organism>
<dbReference type="Gene3D" id="3.70.10.10">
    <property type="match status" value="1"/>
</dbReference>
<feature type="compositionally biased region" description="Basic and acidic residues" evidence="1">
    <location>
        <begin position="554"/>
        <end position="572"/>
    </location>
</feature>
<dbReference type="GO" id="GO:0051598">
    <property type="term" value="P:meiotic recombination checkpoint signaling"/>
    <property type="evidence" value="ECO:0007669"/>
    <property type="project" value="EnsemblFungi"/>
</dbReference>
<dbReference type="GO" id="GO:0007095">
    <property type="term" value="P:mitotic G2 DNA damage checkpoint signaling"/>
    <property type="evidence" value="ECO:0007669"/>
    <property type="project" value="EnsemblFungi"/>
</dbReference>
<dbReference type="eggNOG" id="ENOG502QT39">
    <property type="taxonomic scope" value="Eukaryota"/>
</dbReference>
<dbReference type="PRINTS" id="PR02063">
    <property type="entry name" value="DNADAMAGECP1"/>
</dbReference>
<dbReference type="PANTHER" id="PTHR15237:SF0">
    <property type="entry name" value="CELL CYCLE CHECKPOINT CONTROL PROTEIN"/>
    <property type="match status" value="1"/>
</dbReference>
<dbReference type="OMA" id="EHYCLFT"/>
<dbReference type="Pfam" id="PF04139">
    <property type="entry name" value="Rad9"/>
    <property type="match status" value="1"/>
</dbReference>
<dbReference type="STRING" id="1071380.I2GV43"/>
<dbReference type="RefSeq" id="XP_004177514.1">
    <property type="nucleotide sequence ID" value="XM_004177466.1"/>
</dbReference>
<dbReference type="EMBL" id="HE806316">
    <property type="protein sequence ID" value="CCH57995.1"/>
    <property type="molecule type" value="Genomic_DNA"/>
</dbReference>
<dbReference type="GO" id="GO:0071479">
    <property type="term" value="P:cellular response to ionizing radiation"/>
    <property type="evidence" value="ECO:0007669"/>
    <property type="project" value="TreeGrafter"/>
</dbReference>
<dbReference type="InParanoid" id="I2GV43"/>